<evidence type="ECO:0000256" key="5">
    <source>
        <dbReference type="SAM" id="MobiDB-lite"/>
    </source>
</evidence>
<dbReference type="InterPro" id="IPR002938">
    <property type="entry name" value="FAD-bd"/>
</dbReference>
<dbReference type="Gene3D" id="3.50.50.60">
    <property type="entry name" value="FAD/NAD(P)-binding domain"/>
    <property type="match status" value="1"/>
</dbReference>
<evidence type="ECO:0000313" key="7">
    <source>
        <dbReference type="EMBL" id="RTE83132.1"/>
    </source>
</evidence>
<gene>
    <name evidence="7" type="ORF">BHE90_002371</name>
</gene>
<evidence type="ECO:0000256" key="1">
    <source>
        <dbReference type="ARBA" id="ARBA00001974"/>
    </source>
</evidence>
<reference evidence="7 8" key="1">
    <citation type="submission" date="2017-06" db="EMBL/GenBank/DDBJ databases">
        <title>Comparative genomic analysis of Ambrosia Fusariam Clade fungi.</title>
        <authorList>
            <person name="Stajich J.E."/>
            <person name="Carrillo J."/>
            <person name="Kijimoto T."/>
            <person name="Eskalen A."/>
            <person name="O'Donnell K."/>
            <person name="Kasson M."/>
        </authorList>
    </citation>
    <scope>NUCLEOTIDE SEQUENCE [LARGE SCALE GENOMIC DNA]</scope>
    <source>
        <strain evidence="7 8">UCR1854</strain>
    </source>
</reference>
<keyword evidence="3" id="KW-0274">FAD</keyword>
<dbReference type="PANTHER" id="PTHR43004:SF19">
    <property type="entry name" value="BINDING MONOOXYGENASE, PUTATIVE (JCVI)-RELATED"/>
    <property type="match status" value="1"/>
</dbReference>
<keyword evidence="4" id="KW-0560">Oxidoreductase</keyword>
<dbReference type="InterPro" id="IPR050641">
    <property type="entry name" value="RIFMO-like"/>
</dbReference>
<accession>A0A430M5E3</accession>
<evidence type="ECO:0000313" key="8">
    <source>
        <dbReference type="Proteomes" id="UP000287124"/>
    </source>
</evidence>
<dbReference type="GO" id="GO:0071949">
    <property type="term" value="F:FAD binding"/>
    <property type="evidence" value="ECO:0007669"/>
    <property type="project" value="InterPro"/>
</dbReference>
<dbReference type="Pfam" id="PF01494">
    <property type="entry name" value="FAD_binding_3"/>
    <property type="match status" value="1"/>
</dbReference>
<dbReference type="SUPFAM" id="SSF51905">
    <property type="entry name" value="FAD/NAD(P)-binding domain"/>
    <property type="match status" value="1"/>
</dbReference>
<dbReference type="GO" id="GO:0016709">
    <property type="term" value="F:oxidoreductase activity, acting on paired donors, with incorporation or reduction of molecular oxygen, NAD(P)H as one donor, and incorporation of one atom of oxygen"/>
    <property type="evidence" value="ECO:0007669"/>
    <property type="project" value="UniProtKB-ARBA"/>
</dbReference>
<organism evidence="7 8">
    <name type="scientific">Fusarium euwallaceae</name>
    <dbReference type="NCBI Taxonomy" id="1147111"/>
    <lineage>
        <taxon>Eukaryota</taxon>
        <taxon>Fungi</taxon>
        <taxon>Dikarya</taxon>
        <taxon>Ascomycota</taxon>
        <taxon>Pezizomycotina</taxon>
        <taxon>Sordariomycetes</taxon>
        <taxon>Hypocreomycetidae</taxon>
        <taxon>Hypocreales</taxon>
        <taxon>Nectriaceae</taxon>
        <taxon>Fusarium</taxon>
        <taxon>Fusarium solani species complex</taxon>
    </lineage>
</organism>
<dbReference type="Gene3D" id="3.40.30.120">
    <property type="match status" value="1"/>
</dbReference>
<dbReference type="Gene3D" id="3.30.9.10">
    <property type="entry name" value="D-Amino Acid Oxidase, subunit A, domain 2"/>
    <property type="match status" value="1"/>
</dbReference>
<evidence type="ECO:0000256" key="4">
    <source>
        <dbReference type="ARBA" id="ARBA00023002"/>
    </source>
</evidence>
<dbReference type="InterPro" id="IPR036188">
    <property type="entry name" value="FAD/NAD-bd_sf"/>
</dbReference>
<proteinExistence type="predicted"/>
<feature type="region of interest" description="Disordered" evidence="5">
    <location>
        <begin position="1"/>
        <end position="59"/>
    </location>
</feature>
<feature type="domain" description="FAD-binding" evidence="6">
    <location>
        <begin position="66"/>
        <end position="399"/>
    </location>
</feature>
<comment type="cofactor">
    <cofactor evidence="1">
        <name>FAD</name>
        <dbReference type="ChEBI" id="CHEBI:57692"/>
    </cofactor>
</comment>
<dbReference type="PANTHER" id="PTHR43004">
    <property type="entry name" value="TRK SYSTEM POTASSIUM UPTAKE PROTEIN"/>
    <property type="match status" value="1"/>
</dbReference>
<dbReference type="PRINTS" id="PR00420">
    <property type="entry name" value="RNGMNOXGNASE"/>
</dbReference>
<name>A0A430M5E3_9HYPO</name>
<evidence type="ECO:0000256" key="3">
    <source>
        <dbReference type="ARBA" id="ARBA00022827"/>
    </source>
</evidence>
<comment type="caution">
    <text evidence="7">The sequence shown here is derived from an EMBL/GenBank/DDBJ whole genome shotgun (WGS) entry which is preliminary data.</text>
</comment>
<dbReference type="Proteomes" id="UP000287124">
    <property type="component" value="Unassembled WGS sequence"/>
</dbReference>
<dbReference type="EMBL" id="MIKF01000019">
    <property type="protein sequence ID" value="RTE83132.1"/>
    <property type="molecule type" value="Genomic_DNA"/>
</dbReference>
<keyword evidence="8" id="KW-1185">Reference proteome</keyword>
<protein>
    <recommendedName>
        <fullName evidence="6">FAD-binding domain-containing protein</fullName>
    </recommendedName>
</protein>
<evidence type="ECO:0000259" key="6">
    <source>
        <dbReference type="Pfam" id="PF01494"/>
    </source>
</evidence>
<feature type="region of interest" description="Disordered" evidence="5">
    <location>
        <begin position="126"/>
        <end position="153"/>
    </location>
</feature>
<dbReference type="Pfam" id="PF21274">
    <property type="entry name" value="Rng_hyd_C"/>
    <property type="match status" value="1"/>
</dbReference>
<dbReference type="AlphaFoldDB" id="A0A430M5E3"/>
<sequence>MASSPDFHHSTKQPITTNANQLTQSQTPTHPNNQNEQHRQNLSYSRRRKPRRLVNSPLPLQTANPVILLERHKGSSTHPRAIGYTARTIEILRSFGIEHRLPKAQWKGGPPRRIVVESLTGKWQDEKHWTPKPVGPKDGVKPKSQEDYSPVSGIASAQDKIEPVLRECAIESGADLRLGWKVTSWSQNDHGVAVTAVSSDGTEKQIEGKYLVACDGAQSPIREQLGIKRDGVGFLQTLRSILFRCAPIDHYLERGYSQFQIEGREDGFKGFMTNYGERRWALMWNPTEGSSASENTMNETTQKDSIRKAIGKDIPDNDIELIATGEWDLCGLVAEKFSSGRIFLAGDAAHALPPNRGGYGANTGISDAHNLAWKLAAVLKGHSKPELLDTYDAERRPVALVRHDQIFARDDYQRFLADREWKSKDVQILDDVAMEFGQIYQSKSIIGADENLPPAKRPDEWQGQPGTRAPHISLQKGGEKISSLDLFGQTWTLISKDEGWRNAAECSFVKVEETNEGEFSEAFGVDDTGAVLVRPDGYIAWRATTKPKDGVDSLREVLARVSCSVV</sequence>
<evidence type="ECO:0000256" key="2">
    <source>
        <dbReference type="ARBA" id="ARBA00022630"/>
    </source>
</evidence>
<keyword evidence="2" id="KW-0285">Flavoprotein</keyword>
<feature type="compositionally biased region" description="Polar residues" evidence="5">
    <location>
        <begin position="12"/>
        <end position="44"/>
    </location>
</feature>